<dbReference type="STRING" id="3476.A0A2P5BZF3"/>
<dbReference type="PROSITE" id="PS50181">
    <property type="entry name" value="FBOX"/>
    <property type="match status" value="1"/>
</dbReference>
<organism evidence="2 3">
    <name type="scientific">Parasponia andersonii</name>
    <name type="common">Sponia andersonii</name>
    <dbReference type="NCBI Taxonomy" id="3476"/>
    <lineage>
        <taxon>Eukaryota</taxon>
        <taxon>Viridiplantae</taxon>
        <taxon>Streptophyta</taxon>
        <taxon>Embryophyta</taxon>
        <taxon>Tracheophyta</taxon>
        <taxon>Spermatophyta</taxon>
        <taxon>Magnoliopsida</taxon>
        <taxon>eudicotyledons</taxon>
        <taxon>Gunneridae</taxon>
        <taxon>Pentapetalae</taxon>
        <taxon>rosids</taxon>
        <taxon>fabids</taxon>
        <taxon>Rosales</taxon>
        <taxon>Cannabaceae</taxon>
        <taxon>Parasponia</taxon>
    </lineage>
</organism>
<evidence type="ECO:0000259" key="1">
    <source>
        <dbReference type="PROSITE" id="PS50181"/>
    </source>
</evidence>
<dbReference type="PANTHER" id="PTHR31672:SF13">
    <property type="entry name" value="F-BOX PROTEIN CPR30-LIKE"/>
    <property type="match status" value="1"/>
</dbReference>
<reference evidence="3" key="1">
    <citation type="submission" date="2016-06" db="EMBL/GenBank/DDBJ databases">
        <title>Parallel loss of symbiosis genes in relatives of nitrogen-fixing non-legume Parasponia.</title>
        <authorList>
            <person name="Van Velzen R."/>
            <person name="Holmer R."/>
            <person name="Bu F."/>
            <person name="Rutten L."/>
            <person name="Van Zeijl A."/>
            <person name="Liu W."/>
            <person name="Santuari L."/>
            <person name="Cao Q."/>
            <person name="Sharma T."/>
            <person name="Shen D."/>
            <person name="Roswanjaya Y."/>
            <person name="Wardhani T."/>
            <person name="Kalhor M.S."/>
            <person name="Jansen J."/>
            <person name="Van den Hoogen J."/>
            <person name="Gungor B."/>
            <person name="Hartog M."/>
            <person name="Hontelez J."/>
            <person name="Verver J."/>
            <person name="Yang W.-C."/>
            <person name="Schijlen E."/>
            <person name="Repin R."/>
            <person name="Schilthuizen M."/>
            <person name="Schranz E."/>
            <person name="Heidstra R."/>
            <person name="Miyata K."/>
            <person name="Fedorova E."/>
            <person name="Kohlen W."/>
            <person name="Bisseling T."/>
            <person name="Smit S."/>
            <person name="Geurts R."/>
        </authorList>
    </citation>
    <scope>NUCLEOTIDE SEQUENCE [LARGE SCALE GENOMIC DNA]</scope>
    <source>
        <strain evidence="3">cv. WU1-14</strain>
    </source>
</reference>
<protein>
    <submittedName>
        <fullName evidence="2">F-box domain containing protein</fullName>
    </submittedName>
</protein>
<keyword evidence="3" id="KW-1185">Reference proteome</keyword>
<proteinExistence type="predicted"/>
<dbReference type="Gene3D" id="1.20.1280.50">
    <property type="match status" value="1"/>
</dbReference>
<comment type="caution">
    <text evidence="2">The sequence shown here is derived from an EMBL/GenBank/DDBJ whole genome shotgun (WGS) entry which is preliminary data.</text>
</comment>
<feature type="domain" description="F-box" evidence="1">
    <location>
        <begin position="1"/>
        <end position="47"/>
    </location>
</feature>
<dbReference type="Pfam" id="PF07734">
    <property type="entry name" value="FBA_1"/>
    <property type="match status" value="1"/>
</dbReference>
<name>A0A2P5BZF3_PARAD</name>
<dbReference type="OrthoDB" id="1582872at2759"/>
<sequence length="326" mass="37772">MKTLTRLPEEVMVEILLRLPLKSLMRFKSVCNSWHDLITDPSFINKHLLLNANNGKTSSSTTLILRWTLQGLSLDDILKCNFSEDHRHDKQVLSLVTIFDRDDDDDNNDQIPCVLEELNMPLIPSDTIFLCNPSLREFKLISAPCLPTHFASAEFGFGYDPKANDYKFVRILNGADYGVGSNMASRAQVYSLGTDSWREIKMDTKVRYYRGRRKGVYLRGVYYWWINALPYYNDMILSFDMCDERFQRIPLPDEVQRFGAEWRSLAVWNESLVLFFSAQNSWFSTSFEKWVMLDIFGADEGVTPWIKHLTVRATNSDSLPCGILER</sequence>
<dbReference type="CDD" id="cd22157">
    <property type="entry name" value="F-box_AtFBW1-like"/>
    <property type="match status" value="1"/>
</dbReference>
<dbReference type="NCBIfam" id="TIGR01640">
    <property type="entry name" value="F_box_assoc_1"/>
    <property type="match status" value="1"/>
</dbReference>
<dbReference type="SMART" id="SM00256">
    <property type="entry name" value="FBOX"/>
    <property type="match status" value="1"/>
</dbReference>
<dbReference type="InterPro" id="IPR017451">
    <property type="entry name" value="F-box-assoc_interact_dom"/>
</dbReference>
<dbReference type="InterPro" id="IPR050796">
    <property type="entry name" value="SCF_F-box_component"/>
</dbReference>
<evidence type="ECO:0000313" key="2">
    <source>
        <dbReference type="EMBL" id="PON54139.1"/>
    </source>
</evidence>
<dbReference type="AlphaFoldDB" id="A0A2P5BZF3"/>
<gene>
    <name evidence="2" type="ORF">PanWU01x14_196880</name>
</gene>
<dbReference type="Proteomes" id="UP000237105">
    <property type="component" value="Unassembled WGS sequence"/>
</dbReference>
<evidence type="ECO:0000313" key="3">
    <source>
        <dbReference type="Proteomes" id="UP000237105"/>
    </source>
</evidence>
<dbReference type="Pfam" id="PF00646">
    <property type="entry name" value="F-box"/>
    <property type="match status" value="1"/>
</dbReference>
<dbReference type="EMBL" id="JXTB01000198">
    <property type="protein sequence ID" value="PON54139.1"/>
    <property type="molecule type" value="Genomic_DNA"/>
</dbReference>
<dbReference type="PANTHER" id="PTHR31672">
    <property type="entry name" value="BNACNNG10540D PROTEIN"/>
    <property type="match status" value="1"/>
</dbReference>
<dbReference type="SUPFAM" id="SSF81383">
    <property type="entry name" value="F-box domain"/>
    <property type="match status" value="1"/>
</dbReference>
<dbReference type="InterPro" id="IPR006527">
    <property type="entry name" value="F-box-assoc_dom_typ1"/>
</dbReference>
<dbReference type="InterPro" id="IPR036047">
    <property type="entry name" value="F-box-like_dom_sf"/>
</dbReference>
<accession>A0A2P5BZF3</accession>
<dbReference type="InterPro" id="IPR001810">
    <property type="entry name" value="F-box_dom"/>
</dbReference>